<proteinExistence type="evidence at transcript level"/>
<feature type="compositionally biased region" description="Basic and acidic residues" evidence="1">
    <location>
        <begin position="274"/>
        <end position="290"/>
    </location>
</feature>
<feature type="domain" description="U1-type" evidence="3">
    <location>
        <begin position="69"/>
        <end position="103"/>
    </location>
</feature>
<feature type="region of interest" description="Disordered" evidence="1">
    <location>
        <begin position="274"/>
        <end position="380"/>
    </location>
</feature>
<protein>
    <submittedName>
        <fullName evidence="4">Putative myosin light chain binding protein</fullName>
    </submittedName>
</protein>
<sequence>MCDICHVFGKSASELNEHLTSEGHKEALRKFLKGEKSPPAEDVKVEDKPTEVTESEDKKPKQEDKKNKTPELYCDVCQLLLPSLGTKREHENSKKHKFLQELRKKAKSGSHSQEASAKKKAEVKKAVTAERTVPSGKPLHCSVCQMDLDTSEAMEEHIQSKKHKFLSELKPTPPVPARRPEEGSRHKRAGPRDSGPDRHERRHGKRQSEEEEEIPELAAVALERRALQAQLVQRRQEIEEQHRLIAALREEQQLEAEKAALRRMISECRRLIEEREKNKRRAAEAEERALRKAAKSVQWHPSVTEGKDSRDSRQIRSHDYDEPHERLSLVKKAQEDWEREHLEQAKSRSLAQQKHSVHVNREEDDWERDNPSGGSSLGYTSFSNWDGKIPLLDTAVETDDNATSWSASLPFESRESAPTFRNPLADKDRMMNPFCQEPHFRQVDVGAVFSQETLGNSGANWPGAVHSPPVWSNISEELRDWNRPVLCTPPNSVALLGDKAGPMRDEHSPFGEKTSLLGSRPSLLEDRPSLLAEKPSLLGSRPGLLEERPTLLVEKPGLLGSRPSLLEDRPSTVVEKPSLLGSRPSFVEDRLTLLVEQPNLGSRPSLLEDRPSTVVEKPSLLGSGPSLLEDRPSFVTEKPSLLGSRPGLLEDRPGLLDGRPSFSGSRPVLLEDRPSILDDRPSLLEDRPGFHDRPALSAGRPGLLEDRPSFLDGRPGFLGGRPSLLGDKPGLLGERPEQQSQLWGYPSQRPAPEPEPWGGSSSVRIPGLDLV</sequence>
<evidence type="ECO:0000259" key="3">
    <source>
        <dbReference type="SMART" id="SM00451"/>
    </source>
</evidence>
<dbReference type="Pfam" id="PF12874">
    <property type="entry name" value="zf-met"/>
    <property type="match status" value="2"/>
</dbReference>
<feature type="compositionally biased region" description="Basic and acidic residues" evidence="1">
    <location>
        <begin position="501"/>
        <end position="510"/>
    </location>
</feature>
<feature type="region of interest" description="Disordered" evidence="1">
    <location>
        <begin position="154"/>
        <end position="215"/>
    </location>
</feature>
<feature type="compositionally biased region" description="Low complexity" evidence="1">
    <location>
        <begin position="618"/>
        <end position="627"/>
    </location>
</feature>
<dbReference type="InterPro" id="IPR003604">
    <property type="entry name" value="Matrin/U1-like-C_Znf_C2H2"/>
</dbReference>
<feature type="domain" description="C2H2-type" evidence="2">
    <location>
        <begin position="139"/>
        <end position="163"/>
    </location>
</feature>
<feature type="region of interest" description="Disordered" evidence="1">
    <location>
        <begin position="85"/>
        <end position="132"/>
    </location>
</feature>
<dbReference type="SMART" id="SM00451">
    <property type="entry name" value="ZnF_U1"/>
    <property type="match status" value="3"/>
</dbReference>
<feature type="domain" description="C2H2-type" evidence="2">
    <location>
        <begin position="72"/>
        <end position="96"/>
    </location>
</feature>
<feature type="compositionally biased region" description="Basic and acidic residues" evidence="1">
    <location>
        <begin position="178"/>
        <end position="199"/>
    </location>
</feature>
<dbReference type="InterPro" id="IPR013087">
    <property type="entry name" value="Znf_C2H2_type"/>
</dbReference>
<dbReference type="SMART" id="SM00355">
    <property type="entry name" value="ZnF_C2H2"/>
    <property type="match status" value="3"/>
</dbReference>
<evidence type="ECO:0000259" key="2">
    <source>
        <dbReference type="SMART" id="SM00355"/>
    </source>
</evidence>
<evidence type="ECO:0000313" key="4">
    <source>
        <dbReference type="EMBL" id="JAP64900.1"/>
    </source>
</evidence>
<dbReference type="Gene3D" id="3.30.160.60">
    <property type="entry name" value="Classic Zinc Finger"/>
    <property type="match status" value="2"/>
</dbReference>
<dbReference type="InterPro" id="IPR036236">
    <property type="entry name" value="Znf_C2H2_sf"/>
</dbReference>
<feature type="compositionally biased region" description="Basic and acidic residues" evidence="1">
    <location>
        <begin position="669"/>
        <end position="694"/>
    </location>
</feature>
<name>A0A131XFL6_9ACAR</name>
<accession>A0A131XFL6</accession>
<feature type="domain" description="C2H2-type" evidence="2">
    <location>
        <begin position="1"/>
        <end position="24"/>
    </location>
</feature>
<dbReference type="SUPFAM" id="SSF57667">
    <property type="entry name" value="beta-beta-alpha zinc fingers"/>
    <property type="match status" value="2"/>
</dbReference>
<dbReference type="EMBL" id="GEFH01003681">
    <property type="protein sequence ID" value="JAP64900.1"/>
    <property type="molecule type" value="mRNA"/>
</dbReference>
<feature type="domain" description="U1-type" evidence="3">
    <location>
        <begin position="2"/>
        <end position="31"/>
    </location>
</feature>
<evidence type="ECO:0000256" key="1">
    <source>
        <dbReference type="SAM" id="MobiDB-lite"/>
    </source>
</evidence>
<dbReference type="AlphaFoldDB" id="A0A131XFL6"/>
<dbReference type="GO" id="GO:0008270">
    <property type="term" value="F:zinc ion binding"/>
    <property type="evidence" value="ECO:0007669"/>
    <property type="project" value="InterPro"/>
</dbReference>
<feature type="compositionally biased region" description="Basic and acidic residues" evidence="1">
    <location>
        <begin position="116"/>
        <end position="128"/>
    </location>
</feature>
<feature type="compositionally biased region" description="Basic and acidic residues" evidence="1">
    <location>
        <begin position="305"/>
        <end position="346"/>
    </location>
</feature>
<feature type="compositionally biased region" description="Basic and acidic residues" evidence="1">
    <location>
        <begin position="86"/>
        <end position="103"/>
    </location>
</feature>
<feature type="region of interest" description="Disordered" evidence="1">
    <location>
        <begin position="601"/>
        <end position="771"/>
    </location>
</feature>
<feature type="region of interest" description="Disordered" evidence="1">
    <location>
        <begin position="500"/>
        <end position="521"/>
    </location>
</feature>
<feature type="region of interest" description="Disordered" evidence="1">
    <location>
        <begin position="29"/>
        <end position="68"/>
    </location>
</feature>
<organism evidence="4">
    <name type="scientific">Hyalomma excavatum</name>
    <dbReference type="NCBI Taxonomy" id="257692"/>
    <lineage>
        <taxon>Eukaryota</taxon>
        <taxon>Metazoa</taxon>
        <taxon>Ecdysozoa</taxon>
        <taxon>Arthropoda</taxon>
        <taxon>Chelicerata</taxon>
        <taxon>Arachnida</taxon>
        <taxon>Acari</taxon>
        <taxon>Parasitiformes</taxon>
        <taxon>Ixodida</taxon>
        <taxon>Ixodoidea</taxon>
        <taxon>Ixodidae</taxon>
        <taxon>Hyalomminae</taxon>
        <taxon>Hyalomma</taxon>
    </lineage>
</organism>
<reference evidence="4" key="1">
    <citation type="journal article" date="2017" name="Ticks Tick Borne Dis.">
        <title>An insight into the sialome of Hyalomma excavatum.</title>
        <authorList>
            <person name="Ribeiro J.M."/>
            <person name="Slovak M."/>
            <person name="Francischetti I.M."/>
        </authorList>
    </citation>
    <scope>NUCLEOTIDE SEQUENCE</scope>
    <source>
        <strain evidence="4">Samish</strain>
        <tissue evidence="4">Salivary glands</tissue>
    </source>
</reference>
<feature type="domain" description="U1-type" evidence="3">
    <location>
        <begin position="136"/>
        <end position="170"/>
    </location>
</feature>
<dbReference type="GO" id="GO:0003676">
    <property type="term" value="F:nucleic acid binding"/>
    <property type="evidence" value="ECO:0007669"/>
    <property type="project" value="InterPro"/>
</dbReference>